<keyword evidence="2 4" id="KW-0067">ATP-binding</keyword>
<evidence type="ECO:0000259" key="3">
    <source>
        <dbReference type="PROSITE" id="PS50893"/>
    </source>
</evidence>
<dbReference type="Proteomes" id="UP001205566">
    <property type="component" value="Unassembled WGS sequence"/>
</dbReference>
<evidence type="ECO:0000256" key="2">
    <source>
        <dbReference type="ARBA" id="ARBA00022840"/>
    </source>
</evidence>
<dbReference type="InterPro" id="IPR017871">
    <property type="entry name" value="ABC_transporter-like_CS"/>
</dbReference>
<name>A0ABT1P228_9GAMM</name>
<gene>
    <name evidence="4" type="ORF">HXX02_12070</name>
</gene>
<feature type="domain" description="ABC transporter" evidence="3">
    <location>
        <begin position="1"/>
        <end position="202"/>
    </location>
</feature>
<dbReference type="InterPro" id="IPR027417">
    <property type="entry name" value="P-loop_NTPase"/>
</dbReference>
<reference evidence="4" key="1">
    <citation type="thesis" date="2020" institute="Technische Universitat Dresden" country="Dresden, Germany">
        <title>The Agarolytic System of Microbulbifer elongatus PORT2, Isolated from Batu Karas, Pangandaran West Java Indonesia.</title>
        <authorList>
            <person name="Anggraeni S.R."/>
        </authorList>
    </citation>
    <scope>NUCLEOTIDE SEQUENCE</scope>
    <source>
        <strain evidence="4">PORT2</strain>
    </source>
</reference>
<accession>A0ABT1P228</accession>
<dbReference type="PANTHER" id="PTHR43119:SF1">
    <property type="entry name" value="ABC TRANSPORTER DOMAIN-CONTAINING PROTEIN"/>
    <property type="match status" value="1"/>
</dbReference>
<comment type="caution">
    <text evidence="4">The sequence shown here is derived from an EMBL/GenBank/DDBJ whole genome shotgun (WGS) entry which is preliminary data.</text>
</comment>
<dbReference type="InterPro" id="IPR003593">
    <property type="entry name" value="AAA+_ATPase"/>
</dbReference>
<dbReference type="Pfam" id="PF00005">
    <property type="entry name" value="ABC_tran"/>
    <property type="match status" value="1"/>
</dbReference>
<keyword evidence="1" id="KW-0547">Nucleotide-binding</keyword>
<protein>
    <submittedName>
        <fullName evidence="4">ATP-binding cassette domain-containing protein</fullName>
    </submittedName>
</protein>
<keyword evidence="5" id="KW-1185">Reference proteome</keyword>
<dbReference type="InterPro" id="IPR003439">
    <property type="entry name" value="ABC_transporter-like_ATP-bd"/>
</dbReference>
<organism evidence="4 5">
    <name type="scientific">Microbulbifer elongatus</name>
    <dbReference type="NCBI Taxonomy" id="86173"/>
    <lineage>
        <taxon>Bacteria</taxon>
        <taxon>Pseudomonadati</taxon>
        <taxon>Pseudomonadota</taxon>
        <taxon>Gammaproteobacteria</taxon>
        <taxon>Cellvibrionales</taxon>
        <taxon>Microbulbiferaceae</taxon>
        <taxon>Microbulbifer</taxon>
    </lineage>
</organism>
<dbReference type="GO" id="GO:0005524">
    <property type="term" value="F:ATP binding"/>
    <property type="evidence" value="ECO:0007669"/>
    <property type="project" value="UniProtKB-KW"/>
</dbReference>
<dbReference type="SMART" id="SM00382">
    <property type="entry name" value="AAA"/>
    <property type="match status" value="1"/>
</dbReference>
<sequence length="202" mass="22702">MREAHRLVLKQVAIGDLQPVDLGIRPGEIVCLSGQSGVGKSRLLRAIVDLEPHRGEVTLGDTASEKLPAHQWRQRVMLVPAESAWWEETVGAHFPEDSAIPEALGLPADCMHWPVTRLSSGEKQRLALVRALARDPRALLLDEPTANLDEETTEQVEHWLQKEIQDRQIPVLWIAHAQGQIQRVAQRHFHIDDGGQLREHPL</sequence>
<dbReference type="PROSITE" id="PS00211">
    <property type="entry name" value="ABC_TRANSPORTER_1"/>
    <property type="match status" value="1"/>
</dbReference>
<dbReference type="PANTHER" id="PTHR43119">
    <property type="entry name" value="ABC TRANSPORT PROTEIN ATP-BINDING COMPONENT-RELATED"/>
    <property type="match status" value="1"/>
</dbReference>
<dbReference type="SUPFAM" id="SSF52540">
    <property type="entry name" value="P-loop containing nucleoside triphosphate hydrolases"/>
    <property type="match status" value="1"/>
</dbReference>
<evidence type="ECO:0000313" key="5">
    <source>
        <dbReference type="Proteomes" id="UP001205566"/>
    </source>
</evidence>
<dbReference type="EMBL" id="JACASI010000032">
    <property type="protein sequence ID" value="MCQ3830182.1"/>
    <property type="molecule type" value="Genomic_DNA"/>
</dbReference>
<evidence type="ECO:0000256" key="1">
    <source>
        <dbReference type="ARBA" id="ARBA00022741"/>
    </source>
</evidence>
<evidence type="ECO:0000313" key="4">
    <source>
        <dbReference type="EMBL" id="MCQ3830182.1"/>
    </source>
</evidence>
<proteinExistence type="predicted"/>
<dbReference type="PROSITE" id="PS50893">
    <property type="entry name" value="ABC_TRANSPORTER_2"/>
    <property type="match status" value="1"/>
</dbReference>
<dbReference type="Gene3D" id="3.40.50.300">
    <property type="entry name" value="P-loop containing nucleotide triphosphate hydrolases"/>
    <property type="match status" value="1"/>
</dbReference>
<dbReference type="RefSeq" id="WP_255875154.1">
    <property type="nucleotide sequence ID" value="NZ_JACASI010000032.1"/>
</dbReference>